<organism evidence="2 3">
    <name type="scientific">Nocardioides islandensis</name>
    <dbReference type="NCBI Taxonomy" id="433663"/>
    <lineage>
        <taxon>Bacteria</taxon>
        <taxon>Bacillati</taxon>
        <taxon>Actinomycetota</taxon>
        <taxon>Actinomycetes</taxon>
        <taxon>Propionibacteriales</taxon>
        <taxon>Nocardioidaceae</taxon>
        <taxon>Nocardioides</taxon>
    </lineage>
</organism>
<feature type="transmembrane region" description="Helical" evidence="1">
    <location>
        <begin position="106"/>
        <end position="132"/>
    </location>
</feature>
<dbReference type="PANTHER" id="PTHR37305:SF1">
    <property type="entry name" value="MEMBRANE PROTEIN"/>
    <property type="match status" value="1"/>
</dbReference>
<accession>A0A930YDF4</accession>
<reference evidence="2" key="1">
    <citation type="submission" date="2020-11" db="EMBL/GenBank/DDBJ databases">
        <title>Nocardioides sp. nov., isolated from Soil of Cynanchum wilfordii Hemsley rhizosphere.</title>
        <authorList>
            <person name="Lee J.-S."/>
            <person name="Suh M.K."/>
            <person name="Kim J.-S."/>
        </authorList>
    </citation>
    <scope>NUCLEOTIDE SEQUENCE</scope>
    <source>
        <strain evidence="2">KCTC 19275</strain>
    </source>
</reference>
<feature type="transmembrane region" description="Helical" evidence="1">
    <location>
        <begin position="56"/>
        <end position="85"/>
    </location>
</feature>
<dbReference type="GO" id="GO:0140359">
    <property type="term" value="F:ABC-type transporter activity"/>
    <property type="evidence" value="ECO:0007669"/>
    <property type="project" value="InterPro"/>
</dbReference>
<dbReference type="Pfam" id="PF12679">
    <property type="entry name" value="ABC2_membrane_2"/>
    <property type="match status" value="1"/>
</dbReference>
<dbReference type="GO" id="GO:0005886">
    <property type="term" value="C:plasma membrane"/>
    <property type="evidence" value="ECO:0007669"/>
    <property type="project" value="UniProtKB-SubCell"/>
</dbReference>
<keyword evidence="1" id="KW-1133">Transmembrane helix</keyword>
<dbReference type="AlphaFoldDB" id="A0A930YDF4"/>
<keyword evidence="3" id="KW-1185">Reference proteome</keyword>
<dbReference type="PANTHER" id="PTHR37305">
    <property type="entry name" value="INTEGRAL MEMBRANE PROTEIN-RELATED"/>
    <property type="match status" value="1"/>
</dbReference>
<dbReference type="EMBL" id="JADKPN010000008">
    <property type="protein sequence ID" value="MBF4764186.1"/>
    <property type="molecule type" value="Genomic_DNA"/>
</dbReference>
<keyword evidence="1" id="KW-0472">Membrane</keyword>
<gene>
    <name evidence="2" type="ORF">ISU07_13715</name>
</gene>
<feature type="transmembrane region" description="Helical" evidence="1">
    <location>
        <begin position="164"/>
        <end position="188"/>
    </location>
</feature>
<proteinExistence type="predicted"/>
<feature type="transmembrane region" description="Helical" evidence="1">
    <location>
        <begin position="247"/>
        <end position="266"/>
    </location>
</feature>
<name>A0A930YDF4_9ACTN</name>
<comment type="caution">
    <text evidence="2">The sequence shown here is derived from an EMBL/GenBank/DDBJ whole genome shotgun (WGS) entry which is preliminary data.</text>
</comment>
<sequence length="271" mass="28618">MLGVELHQLVRSRRTWVTILLIDLLPTIVAVLLKLTDIGPRPGTGPAFLSAVLTDGTLFPLAAMAIVLPLFLPIAVAIQAGDAIAGEAEQGTLRYLLVRPVGRTRLLVAKLVSVIAFVLLTLAVVAVTAYVVGVLLLGTQRVAGATTTVSGTPLTQGELVTRTFLALAYALLCMLGVAAIALFLSTVVDTPLAAAMGTMAVLVGSTLLLTLDAADSIAAFLPTRYWLAFVDLFRDPILWRDVVRGTLLQGAYVLVFLGAGWANFATKDITR</sequence>
<feature type="transmembrane region" description="Helical" evidence="1">
    <location>
        <begin position="16"/>
        <end position="36"/>
    </location>
</feature>
<feature type="transmembrane region" description="Helical" evidence="1">
    <location>
        <begin position="200"/>
        <end position="227"/>
    </location>
</feature>
<dbReference type="Proteomes" id="UP000640489">
    <property type="component" value="Unassembled WGS sequence"/>
</dbReference>
<keyword evidence="1" id="KW-0812">Transmembrane</keyword>
<protein>
    <submittedName>
        <fullName evidence="2">ABC transporter permease</fullName>
    </submittedName>
</protein>
<evidence type="ECO:0000256" key="1">
    <source>
        <dbReference type="SAM" id="Phobius"/>
    </source>
</evidence>
<evidence type="ECO:0000313" key="3">
    <source>
        <dbReference type="Proteomes" id="UP000640489"/>
    </source>
</evidence>
<evidence type="ECO:0000313" key="2">
    <source>
        <dbReference type="EMBL" id="MBF4764186.1"/>
    </source>
</evidence>